<proteinExistence type="predicted"/>
<evidence type="ECO:0000256" key="1">
    <source>
        <dbReference type="SAM" id="Phobius"/>
    </source>
</evidence>
<feature type="transmembrane region" description="Helical" evidence="1">
    <location>
        <begin position="6"/>
        <end position="29"/>
    </location>
</feature>
<sequence>MASSTGWWHIPALVATIAVLGVALVQFTLEPESVSKKKHAMHLLAEVQAISDGVLAKLTALEADTALFLDKAATEDEDEASNDVPLNSYYHFDSSGKKLKTKWDNYDVDAELTKLDEDDDGASIEVKPTAAAPPKPKPTQTQLVRRAGEIEHEFEAILSYLDTIRGDEDVRIVRKQLVGAINDTYLVRLDTVKGQLH</sequence>
<organism evidence="3 4">
    <name type="scientific">Aphanomyces stellatus</name>
    <dbReference type="NCBI Taxonomy" id="120398"/>
    <lineage>
        <taxon>Eukaryota</taxon>
        <taxon>Sar</taxon>
        <taxon>Stramenopiles</taxon>
        <taxon>Oomycota</taxon>
        <taxon>Saprolegniomycetes</taxon>
        <taxon>Saprolegniales</taxon>
        <taxon>Verrucalvaceae</taxon>
        <taxon>Aphanomyces</taxon>
    </lineage>
</organism>
<keyword evidence="4" id="KW-1185">Reference proteome</keyword>
<evidence type="ECO:0000313" key="4">
    <source>
        <dbReference type="Proteomes" id="UP000332933"/>
    </source>
</evidence>
<dbReference type="EMBL" id="CAADRA010000390">
    <property type="protein sequence ID" value="VFT79982.1"/>
    <property type="molecule type" value="Genomic_DNA"/>
</dbReference>
<dbReference type="EMBL" id="VJMH01000390">
    <property type="protein sequence ID" value="KAF0716544.1"/>
    <property type="molecule type" value="Genomic_DNA"/>
</dbReference>
<accession>A0A485K8A6</accession>
<gene>
    <name evidence="3" type="primary">Aste57867_2792</name>
    <name evidence="2" type="ORF">As57867_002785</name>
    <name evidence="3" type="ORF">ASTE57867_2792</name>
</gene>
<evidence type="ECO:0000313" key="3">
    <source>
        <dbReference type="EMBL" id="VFT79982.1"/>
    </source>
</evidence>
<reference evidence="3 4" key="1">
    <citation type="submission" date="2019-03" db="EMBL/GenBank/DDBJ databases">
        <authorList>
            <person name="Gaulin E."/>
            <person name="Dumas B."/>
        </authorList>
    </citation>
    <scope>NUCLEOTIDE SEQUENCE [LARGE SCALE GENOMIC DNA]</scope>
    <source>
        <strain evidence="3">CBS 568.67</strain>
    </source>
</reference>
<dbReference type="OrthoDB" id="74608at2759"/>
<keyword evidence="1" id="KW-0812">Transmembrane</keyword>
<dbReference type="Proteomes" id="UP000332933">
    <property type="component" value="Unassembled WGS sequence"/>
</dbReference>
<keyword evidence="1" id="KW-0472">Membrane</keyword>
<reference evidence="2" key="2">
    <citation type="submission" date="2019-06" db="EMBL/GenBank/DDBJ databases">
        <title>Genomics analysis of Aphanomyces spp. identifies a new class of oomycete effector associated with host adaptation.</title>
        <authorList>
            <person name="Gaulin E."/>
        </authorList>
    </citation>
    <scope>NUCLEOTIDE SEQUENCE</scope>
    <source>
        <strain evidence="2">CBS 578.67</strain>
    </source>
</reference>
<keyword evidence="1" id="KW-1133">Transmembrane helix</keyword>
<dbReference type="AlphaFoldDB" id="A0A485K8A6"/>
<protein>
    <submittedName>
        <fullName evidence="3">Aste57867_2792 protein</fullName>
    </submittedName>
</protein>
<name>A0A485K8A6_9STRA</name>
<evidence type="ECO:0000313" key="2">
    <source>
        <dbReference type="EMBL" id="KAF0716544.1"/>
    </source>
</evidence>